<name>A0A318MQ92_9BIFI</name>
<accession>A0A318MQ92</accession>
<dbReference type="SUPFAM" id="SSF48150">
    <property type="entry name" value="DNA-glycosylase"/>
    <property type="match status" value="1"/>
</dbReference>
<dbReference type="GO" id="GO:0003824">
    <property type="term" value="F:catalytic activity"/>
    <property type="evidence" value="ECO:0007669"/>
    <property type="project" value="InterPro"/>
</dbReference>
<evidence type="ECO:0000313" key="6">
    <source>
        <dbReference type="EMBL" id="PXY82795.1"/>
    </source>
</evidence>
<dbReference type="SMART" id="SM00478">
    <property type="entry name" value="ENDO3c"/>
    <property type="match status" value="1"/>
</dbReference>
<sequence>MESVKQFGGGVMGNSGRINAGCSKWLYSRLLARLGVQNWWPAETDFEMMIGAVLVQHTAWGNAAMSIEQLRTADLLNPCNMADVDLARLTNLIRSSGFMKAKARTCKALAQWLLAHGIRTADVEDCTDEGLRDDLLTIAGVGRETADVIRLYAFGQRCFIWDAYARRMLDGLGWASLRSYQEGEEYEADFIRVDQWPLNDLREYHGLIVQAGKNHRNPQAYAAFLKELGSPESSSK</sequence>
<evidence type="ECO:0000256" key="2">
    <source>
        <dbReference type="ARBA" id="ARBA00022723"/>
    </source>
</evidence>
<dbReference type="PANTHER" id="PTHR10359:SF19">
    <property type="entry name" value="DNA REPAIR GLYCOSYLASE MJ1434-RELATED"/>
    <property type="match status" value="1"/>
</dbReference>
<dbReference type="OrthoDB" id="9802365at2"/>
<evidence type="ECO:0000256" key="1">
    <source>
        <dbReference type="ARBA" id="ARBA00022485"/>
    </source>
</evidence>
<dbReference type="GO" id="GO:0006284">
    <property type="term" value="P:base-excision repair"/>
    <property type="evidence" value="ECO:0007669"/>
    <property type="project" value="InterPro"/>
</dbReference>
<dbReference type="PANTHER" id="PTHR10359">
    <property type="entry name" value="A/G-SPECIFIC ADENINE GLYCOSYLASE/ENDONUCLEASE III"/>
    <property type="match status" value="1"/>
</dbReference>
<evidence type="ECO:0000313" key="7">
    <source>
        <dbReference type="Proteomes" id="UP000247744"/>
    </source>
</evidence>
<keyword evidence="2" id="KW-0479">Metal-binding</keyword>
<dbReference type="InterPro" id="IPR011257">
    <property type="entry name" value="DNA_glycosylase"/>
</dbReference>
<reference evidence="6 7" key="1">
    <citation type="submission" date="2018-05" db="EMBL/GenBank/DDBJ databases">
        <title>Reference genomes for bee gut microbiota database.</title>
        <authorList>
            <person name="Ellegaard K.M."/>
        </authorList>
    </citation>
    <scope>NUCLEOTIDE SEQUENCE [LARGE SCALE GENOMIC DNA]</scope>
    <source>
        <strain evidence="6 7">ESL0200</strain>
    </source>
</reference>
<dbReference type="GO" id="GO:0051539">
    <property type="term" value="F:4 iron, 4 sulfur cluster binding"/>
    <property type="evidence" value="ECO:0007669"/>
    <property type="project" value="UniProtKB-KW"/>
</dbReference>
<organism evidence="6 7">
    <name type="scientific">Bifidobacterium asteroides</name>
    <dbReference type="NCBI Taxonomy" id="1684"/>
    <lineage>
        <taxon>Bacteria</taxon>
        <taxon>Bacillati</taxon>
        <taxon>Actinomycetota</taxon>
        <taxon>Actinomycetes</taxon>
        <taxon>Bifidobacteriales</taxon>
        <taxon>Bifidobacteriaceae</taxon>
        <taxon>Bifidobacterium</taxon>
    </lineage>
</organism>
<proteinExistence type="predicted"/>
<dbReference type="GO" id="GO:0046872">
    <property type="term" value="F:metal ion binding"/>
    <property type="evidence" value="ECO:0007669"/>
    <property type="project" value="UniProtKB-KW"/>
</dbReference>
<evidence type="ECO:0000259" key="5">
    <source>
        <dbReference type="SMART" id="SM00478"/>
    </source>
</evidence>
<evidence type="ECO:0000256" key="3">
    <source>
        <dbReference type="ARBA" id="ARBA00023004"/>
    </source>
</evidence>
<gene>
    <name evidence="6" type="ORF">DKK75_03505</name>
</gene>
<protein>
    <submittedName>
        <fullName evidence="6">DNA repair protein</fullName>
    </submittedName>
</protein>
<comment type="caution">
    <text evidence="6">The sequence shown here is derived from an EMBL/GenBank/DDBJ whole genome shotgun (WGS) entry which is preliminary data.</text>
</comment>
<dbReference type="Gene3D" id="1.10.340.30">
    <property type="entry name" value="Hypothetical protein, domain 2"/>
    <property type="match status" value="1"/>
</dbReference>
<dbReference type="CDD" id="cd00056">
    <property type="entry name" value="ENDO3c"/>
    <property type="match status" value="1"/>
</dbReference>
<keyword evidence="1" id="KW-0004">4Fe-4S</keyword>
<dbReference type="Proteomes" id="UP000247744">
    <property type="component" value="Unassembled WGS sequence"/>
</dbReference>
<keyword evidence="3" id="KW-0408">Iron</keyword>
<dbReference type="EMBL" id="QGLL01000006">
    <property type="protein sequence ID" value="PXY82795.1"/>
    <property type="molecule type" value="Genomic_DNA"/>
</dbReference>
<dbReference type="Pfam" id="PF00730">
    <property type="entry name" value="HhH-GPD"/>
    <property type="match status" value="1"/>
</dbReference>
<dbReference type="PIRSF" id="PIRSF001435">
    <property type="entry name" value="Nth"/>
    <property type="match status" value="1"/>
</dbReference>
<evidence type="ECO:0000256" key="4">
    <source>
        <dbReference type="ARBA" id="ARBA00023014"/>
    </source>
</evidence>
<feature type="domain" description="HhH-GPD" evidence="5">
    <location>
        <begin position="54"/>
        <end position="214"/>
    </location>
</feature>
<dbReference type="AlphaFoldDB" id="A0A318MQ92"/>
<keyword evidence="4" id="KW-0411">Iron-sulfur</keyword>
<dbReference type="InterPro" id="IPR003265">
    <property type="entry name" value="HhH-GPD_domain"/>
</dbReference>